<dbReference type="GO" id="GO:0005840">
    <property type="term" value="C:ribosome"/>
    <property type="evidence" value="ECO:0007669"/>
    <property type="project" value="UniProtKB-KW"/>
</dbReference>
<dbReference type="PROSITE" id="PS50889">
    <property type="entry name" value="S4"/>
    <property type="match status" value="1"/>
</dbReference>
<evidence type="ECO:0000256" key="1">
    <source>
        <dbReference type="PROSITE-ProRule" id="PRU00182"/>
    </source>
</evidence>
<sequence length="216" mass="26170">MRIKLNKIKILKKFNLYTLPGFTNKLNFYHIIDKKYKVYKLLKHIHLLKTIYNLKNKKLKEYFEFNLYKLINLLKLLKSRADNILVESNLFLTLNNIRQNITHKKVLLNNKTIINYSYIVRINDILHILNIDIKKIINIIVYNFFFKNLNILHLYTKIYKTFKYRKSIKNILICKTCTIFNSYICYKNFKVQINLYNDVQNIANNYILNSDCINKN</sequence>
<dbReference type="InterPro" id="IPR036986">
    <property type="entry name" value="S4_RNA-bd_sf"/>
</dbReference>
<keyword evidence="3" id="KW-0687">Ribonucleoprotein</keyword>
<dbReference type="Proteomes" id="UP001057455">
    <property type="component" value="Unassembled WGS sequence"/>
</dbReference>
<keyword evidence="1" id="KW-0694">RNA-binding</keyword>
<name>A0A9W5TE14_BABOV</name>
<dbReference type="Pfam" id="PF01479">
    <property type="entry name" value="S4"/>
    <property type="match status" value="1"/>
</dbReference>
<dbReference type="OrthoDB" id="367253at2759"/>
<keyword evidence="3" id="KW-0934">Plastid</keyword>
<gene>
    <name evidence="3" type="ORF">BaOVIS_035240</name>
</gene>
<proteinExistence type="predicted"/>
<keyword evidence="3" id="KW-0933">Apicoplast</keyword>
<evidence type="ECO:0000313" key="3">
    <source>
        <dbReference type="EMBL" id="GFE55970.1"/>
    </source>
</evidence>
<keyword evidence="4" id="KW-1185">Reference proteome</keyword>
<dbReference type="Gene3D" id="3.10.290.10">
    <property type="entry name" value="RNA-binding S4 domain"/>
    <property type="match status" value="1"/>
</dbReference>
<evidence type="ECO:0000259" key="2">
    <source>
        <dbReference type="SMART" id="SM00363"/>
    </source>
</evidence>
<dbReference type="EMBL" id="BLIY01000027">
    <property type="protein sequence ID" value="GFE55970.1"/>
    <property type="molecule type" value="Genomic_DNA"/>
</dbReference>
<reference evidence="3" key="1">
    <citation type="submission" date="2019-12" db="EMBL/GenBank/DDBJ databases">
        <title>Genome sequence of Babesia ovis.</title>
        <authorList>
            <person name="Yamagishi J."/>
            <person name="Sevinc F."/>
            <person name="Xuan X."/>
        </authorList>
    </citation>
    <scope>NUCLEOTIDE SEQUENCE</scope>
    <source>
        <strain evidence="3">Selcuk</strain>
    </source>
</reference>
<geneLocation type="apicoplast" evidence="3"/>
<feature type="domain" description="RNA-binding S4" evidence="2">
    <location>
        <begin position="79"/>
        <end position="137"/>
    </location>
</feature>
<dbReference type="CDD" id="cd00165">
    <property type="entry name" value="S4"/>
    <property type="match status" value="1"/>
</dbReference>
<evidence type="ECO:0000313" key="4">
    <source>
        <dbReference type="Proteomes" id="UP001057455"/>
    </source>
</evidence>
<keyword evidence="3" id="KW-0689">Ribosomal protein</keyword>
<dbReference type="InterPro" id="IPR002942">
    <property type="entry name" value="S4_RNA-bd"/>
</dbReference>
<dbReference type="SMART" id="SM00363">
    <property type="entry name" value="S4"/>
    <property type="match status" value="1"/>
</dbReference>
<dbReference type="AlphaFoldDB" id="A0A9W5TE14"/>
<comment type="caution">
    <text evidence="3">The sequence shown here is derived from an EMBL/GenBank/DDBJ whole genome shotgun (WGS) entry which is preliminary data.</text>
</comment>
<accession>A0A9W5TE14</accession>
<dbReference type="GO" id="GO:0003723">
    <property type="term" value="F:RNA binding"/>
    <property type="evidence" value="ECO:0007669"/>
    <property type="project" value="UniProtKB-KW"/>
</dbReference>
<protein>
    <submittedName>
        <fullName evidence="3">Ribosomal protein S4</fullName>
    </submittedName>
</protein>
<dbReference type="SUPFAM" id="SSF55174">
    <property type="entry name" value="Alpha-L RNA-binding motif"/>
    <property type="match status" value="1"/>
</dbReference>
<organism evidence="3 4">
    <name type="scientific">Babesia ovis</name>
    <dbReference type="NCBI Taxonomy" id="5869"/>
    <lineage>
        <taxon>Eukaryota</taxon>
        <taxon>Sar</taxon>
        <taxon>Alveolata</taxon>
        <taxon>Apicomplexa</taxon>
        <taxon>Aconoidasida</taxon>
        <taxon>Piroplasmida</taxon>
        <taxon>Babesiidae</taxon>
        <taxon>Babesia</taxon>
    </lineage>
</organism>